<evidence type="ECO:0000256" key="3">
    <source>
        <dbReference type="ARBA" id="ARBA00005155"/>
    </source>
</evidence>
<dbReference type="InterPro" id="IPR003731">
    <property type="entry name" value="Di-Nase_FeMo-co_biosynth"/>
</dbReference>
<dbReference type="Pfam" id="PF04055">
    <property type="entry name" value="Radical_SAM"/>
    <property type="match status" value="1"/>
</dbReference>
<dbReference type="STRING" id="39029.BSR42_09435"/>
<sequence>MGADNVMSKFLNHPLTLVDRTQTHPCFTCGKENVKYARMHLPVAPRCNIQCNYCVRKFDCPNESRPGVTTKVLIPDEAFAKFEQVKKDIKNLTVVGIAGPGEALANFPAMEKVLTLIRKKDPDITFCLSTNGLMLPVYAQRLIELGVSHVTITINAVDPKIGAQIYKYVHYMGRLYKGESAAGILLGNQLSGLKYLSTHGVICKVNIVMLKGINDHHIETVVKTVKKLGAFITNIMQLIPVEGSAFEKLPLVSNREIMKMRQQCGIYVAQMMHCRQCRADAIGTLDQDVSMKYYREQPHFPRIQSGIPHTSQNGSSRVAVATRSGVWIDQHFGEAKELYIYESNGKEVHFIERRNIEQYCHTENGCDTAGDRIDKIINSIQDCQAVLSLRIGEVPLEKLKQKGITSIMLYDNIENGIKKALLQV</sequence>
<dbReference type="InterPro" id="IPR005980">
    <property type="entry name" value="Nase_CF_NifB"/>
</dbReference>
<comment type="pathway">
    <text evidence="3">Cofactor biosynthesis; Fe-Mo cofactor biosynthesis.</text>
</comment>
<evidence type="ECO:0000256" key="9">
    <source>
        <dbReference type="ARBA" id="ARBA00023004"/>
    </source>
</evidence>
<accession>A0A0J6WQ58</accession>
<dbReference type="InterPro" id="IPR058240">
    <property type="entry name" value="rSAM_sf"/>
</dbReference>
<evidence type="ECO:0000256" key="7">
    <source>
        <dbReference type="ARBA" id="ARBA00022691"/>
    </source>
</evidence>
<reference evidence="16 17" key="1">
    <citation type="submission" date="2015-06" db="EMBL/GenBank/DDBJ databases">
        <title>Draft genome sequence of beer spoilage bacterium Megasphaera cerevisiae type strain 20462.</title>
        <authorList>
            <person name="Kutumbaka K."/>
            <person name="Pasmowitz J."/>
            <person name="Mategko J."/>
            <person name="Reyes D."/>
            <person name="Friedrich A."/>
            <person name="Han S."/>
            <person name="Martens-Habbena W."/>
            <person name="Neal-McKinney J."/>
            <person name="Janagama H.K."/>
            <person name="Nadala C."/>
            <person name="Samadpour M."/>
        </authorList>
    </citation>
    <scope>NUCLEOTIDE SEQUENCE [LARGE SCALE GENOMIC DNA]</scope>
    <source>
        <strain evidence="16 17">DSM 20462</strain>
    </source>
</reference>
<evidence type="ECO:0000256" key="1">
    <source>
        <dbReference type="ARBA" id="ARBA00001966"/>
    </source>
</evidence>
<keyword evidence="11" id="KW-0535">Nitrogen fixation</keyword>
<dbReference type="Gene3D" id="3.30.420.130">
    <property type="entry name" value="Dinitrogenase iron-molybdenum cofactor biosynthesis domain"/>
    <property type="match status" value="1"/>
</dbReference>
<dbReference type="PROSITE" id="PS01305">
    <property type="entry name" value="MOAA_NIFB_PQQE"/>
    <property type="match status" value="1"/>
</dbReference>
<organism evidence="16 17">
    <name type="scientific">Megasphaera cerevisiae DSM 20462</name>
    <dbReference type="NCBI Taxonomy" id="1122219"/>
    <lineage>
        <taxon>Bacteria</taxon>
        <taxon>Bacillati</taxon>
        <taxon>Bacillota</taxon>
        <taxon>Negativicutes</taxon>
        <taxon>Veillonellales</taxon>
        <taxon>Veillonellaceae</taxon>
        <taxon>Megasphaera</taxon>
    </lineage>
</organism>
<dbReference type="PANTHER" id="PTHR43787:SF13">
    <property type="entry name" value="FEMO COFACTOR BIOSYNTHESIS PROTEIN NIFB"/>
    <property type="match status" value="1"/>
</dbReference>
<evidence type="ECO:0000256" key="14">
    <source>
        <dbReference type="ARBA" id="ARBA00032102"/>
    </source>
</evidence>
<protein>
    <recommendedName>
        <fullName evidence="5">FeMo cofactor biosynthesis protein NifB</fullName>
    </recommendedName>
    <alternativeName>
        <fullName evidence="14">Nitrogenase cofactor maturase NifB</fullName>
    </alternativeName>
    <alternativeName>
        <fullName evidence="13">Radical SAM assemblase NifB</fullName>
    </alternativeName>
</protein>
<evidence type="ECO:0000256" key="2">
    <source>
        <dbReference type="ARBA" id="ARBA00003522"/>
    </source>
</evidence>
<evidence type="ECO:0000256" key="13">
    <source>
        <dbReference type="ARBA" id="ARBA00030926"/>
    </source>
</evidence>
<dbReference type="InterPro" id="IPR000385">
    <property type="entry name" value="MoaA_NifB_PqqE_Fe-S-bd_CS"/>
</dbReference>
<dbReference type="SUPFAM" id="SSF102114">
    <property type="entry name" value="Radical SAM enzymes"/>
    <property type="match status" value="1"/>
</dbReference>
<dbReference type="NCBIfam" id="TIGR01290">
    <property type="entry name" value="nifB"/>
    <property type="match status" value="1"/>
</dbReference>
<dbReference type="EMBL" id="LEKT01000060">
    <property type="protein sequence ID" value="KMO85515.1"/>
    <property type="molecule type" value="Genomic_DNA"/>
</dbReference>
<evidence type="ECO:0000259" key="15">
    <source>
        <dbReference type="PROSITE" id="PS51918"/>
    </source>
</evidence>
<dbReference type="SMART" id="SM00729">
    <property type="entry name" value="Elp3"/>
    <property type="match status" value="1"/>
</dbReference>
<dbReference type="GO" id="GO:0032324">
    <property type="term" value="P:molybdopterin cofactor biosynthetic process"/>
    <property type="evidence" value="ECO:0007669"/>
    <property type="project" value="UniProtKB-ARBA"/>
</dbReference>
<dbReference type="Pfam" id="PF02579">
    <property type="entry name" value="Nitro_FeMo-Co"/>
    <property type="match status" value="1"/>
</dbReference>
<dbReference type="InterPro" id="IPR006638">
    <property type="entry name" value="Elp3/MiaA/NifB-like_rSAM"/>
</dbReference>
<dbReference type="InterPro" id="IPR007197">
    <property type="entry name" value="rSAM"/>
</dbReference>
<dbReference type="Gene3D" id="3.20.20.70">
    <property type="entry name" value="Aldolase class I"/>
    <property type="match status" value="1"/>
</dbReference>
<proteinExistence type="inferred from homology"/>
<dbReference type="SUPFAM" id="SSF53146">
    <property type="entry name" value="Nitrogenase accessory factor-like"/>
    <property type="match status" value="1"/>
</dbReference>
<dbReference type="UniPathway" id="UPA00782"/>
<dbReference type="PANTHER" id="PTHR43787">
    <property type="entry name" value="FEMO COFACTOR BIOSYNTHESIS PROTEIN NIFB-RELATED"/>
    <property type="match status" value="1"/>
</dbReference>
<evidence type="ECO:0000256" key="11">
    <source>
        <dbReference type="ARBA" id="ARBA00023231"/>
    </source>
</evidence>
<dbReference type="InParanoid" id="A0A0J6WQ58"/>
<dbReference type="InterPro" id="IPR034165">
    <property type="entry name" value="NifB_C"/>
</dbReference>
<feature type="domain" description="Radical SAM core" evidence="15">
    <location>
        <begin position="33"/>
        <end position="275"/>
    </location>
</feature>
<dbReference type="CDD" id="cd00852">
    <property type="entry name" value="NifB"/>
    <property type="match status" value="1"/>
</dbReference>
<comment type="similarity">
    <text evidence="4">Belongs to the radical SAM superfamily. NifB family.</text>
</comment>
<dbReference type="PROSITE" id="PS51918">
    <property type="entry name" value="RADICAL_SAM"/>
    <property type="match status" value="1"/>
</dbReference>
<dbReference type="CDD" id="cd01335">
    <property type="entry name" value="Radical_SAM"/>
    <property type="match status" value="1"/>
</dbReference>
<evidence type="ECO:0000256" key="8">
    <source>
        <dbReference type="ARBA" id="ARBA00022723"/>
    </source>
</evidence>
<evidence type="ECO:0000256" key="6">
    <source>
        <dbReference type="ARBA" id="ARBA00022485"/>
    </source>
</evidence>
<dbReference type="GO" id="GO:0016829">
    <property type="term" value="F:lyase activity"/>
    <property type="evidence" value="ECO:0007669"/>
    <property type="project" value="UniProtKB-KW"/>
</dbReference>
<dbReference type="PATRIC" id="fig|1122219.3.peg.2738"/>
<keyword evidence="9" id="KW-0408">Iron</keyword>
<dbReference type="InterPro" id="IPR036105">
    <property type="entry name" value="DiNase_FeMo-co_biosyn_sf"/>
</dbReference>
<name>A0A0J6WQ58_9FIRM</name>
<keyword evidence="10" id="KW-0411">Iron-sulfur</keyword>
<dbReference type="GO" id="GO:0046872">
    <property type="term" value="F:metal ion binding"/>
    <property type="evidence" value="ECO:0007669"/>
    <property type="project" value="UniProtKB-KW"/>
</dbReference>
<dbReference type="SFLD" id="SFLDF00281">
    <property type="entry name" value="FeMo_cofactor_biosynthesis_pro"/>
    <property type="match status" value="1"/>
</dbReference>
<comment type="cofactor">
    <cofactor evidence="1">
        <name>[4Fe-4S] cluster</name>
        <dbReference type="ChEBI" id="CHEBI:49883"/>
    </cofactor>
</comment>
<dbReference type="SFLD" id="SFLDS00029">
    <property type="entry name" value="Radical_SAM"/>
    <property type="match status" value="1"/>
</dbReference>
<evidence type="ECO:0000313" key="17">
    <source>
        <dbReference type="Proteomes" id="UP000036503"/>
    </source>
</evidence>
<dbReference type="Proteomes" id="UP000036503">
    <property type="component" value="Unassembled WGS sequence"/>
</dbReference>
<evidence type="ECO:0000256" key="4">
    <source>
        <dbReference type="ARBA" id="ARBA00006804"/>
    </source>
</evidence>
<comment type="function">
    <text evidence="2">Involved in the biosynthesis of the iron-molybdenum cofactor (FeMo-co or M-cluster) found in the dinitrogenase enzyme of the nitrogenase complex in nitrogen-fixing microorganisms. NifB catalyzes the crucial step of radical SAM-dependent carbide insertion that occurs concomitant with the insertion of a 9th sulfur and the rearrangement/coupling of two [4Fe-4S] clusters into a [8Fe-9S-C] cluster, the precursor to the M-cluster.</text>
</comment>
<keyword evidence="12" id="KW-0456">Lyase</keyword>
<dbReference type="SFLD" id="SFLDG01068">
    <property type="entry name" value="FeMo_cofactor_biosynthesis_pro"/>
    <property type="match status" value="1"/>
</dbReference>
<dbReference type="InterPro" id="IPR013785">
    <property type="entry name" value="Aldolase_TIM"/>
</dbReference>
<dbReference type="GO" id="GO:0051539">
    <property type="term" value="F:4 iron, 4 sulfur cluster binding"/>
    <property type="evidence" value="ECO:0007669"/>
    <property type="project" value="UniProtKB-KW"/>
</dbReference>
<keyword evidence="7" id="KW-0949">S-adenosyl-L-methionine</keyword>
<keyword evidence="17" id="KW-1185">Reference proteome</keyword>
<keyword evidence="8" id="KW-0479">Metal-binding</keyword>
<gene>
    <name evidence="16" type="ORF">AB840_13205</name>
</gene>
<keyword evidence="6" id="KW-0004">4Fe-4S</keyword>
<evidence type="ECO:0000313" key="16">
    <source>
        <dbReference type="EMBL" id="KMO85515.1"/>
    </source>
</evidence>
<evidence type="ECO:0000256" key="10">
    <source>
        <dbReference type="ARBA" id="ARBA00023014"/>
    </source>
</evidence>
<evidence type="ECO:0000256" key="12">
    <source>
        <dbReference type="ARBA" id="ARBA00023239"/>
    </source>
</evidence>
<comment type="caution">
    <text evidence="16">The sequence shown here is derived from an EMBL/GenBank/DDBJ whole genome shotgun (WGS) entry which is preliminary data.</text>
</comment>
<dbReference type="AlphaFoldDB" id="A0A0J6WQ58"/>
<evidence type="ECO:0000256" key="5">
    <source>
        <dbReference type="ARBA" id="ARBA00021702"/>
    </source>
</evidence>
<dbReference type="SFLD" id="SFLDG01067">
    <property type="entry name" value="SPASM/twitch_domain_containing"/>
    <property type="match status" value="1"/>
</dbReference>